<evidence type="ECO:0000256" key="1">
    <source>
        <dbReference type="SAM" id="Coils"/>
    </source>
</evidence>
<protein>
    <submittedName>
        <fullName evidence="3">Uncharacterized protein</fullName>
    </submittedName>
</protein>
<keyword evidence="4" id="KW-1185">Reference proteome</keyword>
<organism evidence="3 4">
    <name type="scientific">Ureibacillus acetophenoni</name>
    <dbReference type="NCBI Taxonomy" id="614649"/>
    <lineage>
        <taxon>Bacteria</taxon>
        <taxon>Bacillati</taxon>
        <taxon>Bacillota</taxon>
        <taxon>Bacilli</taxon>
        <taxon>Bacillales</taxon>
        <taxon>Caryophanaceae</taxon>
        <taxon>Ureibacillus</taxon>
    </lineage>
</organism>
<dbReference type="AlphaFoldDB" id="A0A285UWC7"/>
<dbReference type="Proteomes" id="UP000219252">
    <property type="component" value="Unassembled WGS sequence"/>
</dbReference>
<dbReference type="OrthoDB" id="2967747at2"/>
<evidence type="ECO:0000313" key="4">
    <source>
        <dbReference type="Proteomes" id="UP000219252"/>
    </source>
</evidence>
<evidence type="ECO:0000256" key="2">
    <source>
        <dbReference type="SAM" id="SignalP"/>
    </source>
</evidence>
<keyword evidence="1" id="KW-0175">Coiled coil</keyword>
<feature type="chain" id="PRO_5038458136" evidence="2">
    <location>
        <begin position="24"/>
        <end position="208"/>
    </location>
</feature>
<sequence>MNKKLISRMLILALLIISGCSNAELDTTHAENEQLSNENSQLKELIAKKDVEISSLKELYSTKISELSVATKSLEMVRWSAMARLDDYNQSFYALEEIYKIHSNHEVKDDWYVINDDYFEIELLSYENAKKVDFYSLRMESDEGINLVYSDTDPSDGWVYTNEEIGKIINKHKIKADSTFEPYFVLFTEVTLGDGSVVRTSKLPIYNP</sequence>
<accession>A0A285UWC7</accession>
<dbReference type="EMBL" id="OBQC01000021">
    <property type="protein sequence ID" value="SOC44541.1"/>
    <property type="molecule type" value="Genomic_DNA"/>
</dbReference>
<keyword evidence="2" id="KW-0732">Signal</keyword>
<feature type="coiled-coil region" evidence="1">
    <location>
        <begin position="25"/>
        <end position="52"/>
    </location>
</feature>
<evidence type="ECO:0000313" key="3">
    <source>
        <dbReference type="EMBL" id="SOC44541.1"/>
    </source>
</evidence>
<reference evidence="4" key="1">
    <citation type="submission" date="2017-08" db="EMBL/GenBank/DDBJ databases">
        <authorList>
            <person name="Varghese N."/>
            <person name="Submissions S."/>
        </authorList>
    </citation>
    <scope>NUCLEOTIDE SEQUENCE [LARGE SCALE GENOMIC DNA]</scope>
    <source>
        <strain evidence="4">JC23</strain>
    </source>
</reference>
<dbReference type="PROSITE" id="PS51257">
    <property type="entry name" value="PROKAR_LIPOPROTEIN"/>
    <property type="match status" value="1"/>
</dbReference>
<name>A0A285UWC7_9BACL</name>
<dbReference type="RefSeq" id="WP_097151141.1">
    <property type="nucleotide sequence ID" value="NZ_OBQC01000021.1"/>
</dbReference>
<feature type="signal peptide" evidence="2">
    <location>
        <begin position="1"/>
        <end position="23"/>
    </location>
</feature>
<proteinExistence type="predicted"/>
<gene>
    <name evidence="3" type="ORF">SAMN05877842_12124</name>
</gene>